<dbReference type="OrthoDB" id="1706970at2"/>
<accession>A0A1H9CTS2</accession>
<feature type="transmembrane region" description="Helical" evidence="1">
    <location>
        <begin position="145"/>
        <end position="167"/>
    </location>
</feature>
<feature type="transmembrane region" description="Helical" evidence="1">
    <location>
        <begin position="115"/>
        <end position="139"/>
    </location>
</feature>
<name>A0A1H9CTS2_9LACT</name>
<dbReference type="AlphaFoldDB" id="A0A1H9CTS2"/>
<feature type="transmembrane region" description="Helical" evidence="1">
    <location>
        <begin position="78"/>
        <end position="95"/>
    </location>
</feature>
<sequence>MNIHYDESKSRTIANVALIAGVYVVVTFLTAPFAYGPLNFRIAEGLNFLALYQKRHIWAVTLGVFIANYFAFGPLDMVVGSLSTLVFLYFGRWLADRMVPWIQSHYQLSIDPMLIKYGILAIIFSLSMITIALMIQFLGYDGPFLPLYGGLVLSELIAMVLGGMIIYPLSQRINFKQ</sequence>
<dbReference type="RefSeq" id="WP_092571369.1">
    <property type="nucleotide sequence ID" value="NZ_CALUDV010000003.1"/>
</dbReference>
<evidence type="ECO:0000256" key="1">
    <source>
        <dbReference type="SAM" id="Phobius"/>
    </source>
</evidence>
<dbReference type="EMBL" id="FOEN01000004">
    <property type="protein sequence ID" value="SEQ04549.1"/>
    <property type="molecule type" value="Genomic_DNA"/>
</dbReference>
<keyword evidence="1" id="KW-1133">Transmembrane helix</keyword>
<dbReference type="PIRSF" id="PIRSF031501">
    <property type="entry name" value="QueT"/>
    <property type="match status" value="1"/>
</dbReference>
<keyword evidence="3" id="KW-1185">Reference proteome</keyword>
<gene>
    <name evidence="2" type="ORF">SAMN04488558_104144</name>
</gene>
<dbReference type="Proteomes" id="UP000198833">
    <property type="component" value="Unassembled WGS sequence"/>
</dbReference>
<evidence type="ECO:0000313" key="2">
    <source>
        <dbReference type="EMBL" id="SEQ04549.1"/>
    </source>
</evidence>
<dbReference type="Pfam" id="PF06177">
    <property type="entry name" value="QueT"/>
    <property type="match status" value="1"/>
</dbReference>
<evidence type="ECO:0000313" key="3">
    <source>
        <dbReference type="Proteomes" id="UP000198833"/>
    </source>
</evidence>
<dbReference type="STRING" id="89093.SAMN04488558_104144"/>
<proteinExistence type="predicted"/>
<protein>
    <submittedName>
        <fullName evidence="2">Uncharacterized membrane protein</fullName>
    </submittedName>
</protein>
<feature type="transmembrane region" description="Helical" evidence="1">
    <location>
        <begin position="12"/>
        <end position="35"/>
    </location>
</feature>
<reference evidence="2 3" key="1">
    <citation type="submission" date="2016-10" db="EMBL/GenBank/DDBJ databases">
        <authorList>
            <person name="de Groot N.N."/>
        </authorList>
    </citation>
    <scope>NUCLEOTIDE SEQUENCE [LARGE SCALE GENOMIC DNA]</scope>
    <source>
        <strain evidence="2 3">DSM 15695</strain>
    </source>
</reference>
<keyword evidence="1" id="KW-0812">Transmembrane</keyword>
<dbReference type="PANTHER" id="PTHR40044:SF1">
    <property type="entry name" value="INTEGRAL MEMBRANE PROTEIN"/>
    <property type="match status" value="1"/>
</dbReference>
<dbReference type="PANTHER" id="PTHR40044">
    <property type="entry name" value="INTEGRAL MEMBRANE PROTEIN-RELATED"/>
    <property type="match status" value="1"/>
</dbReference>
<organism evidence="2 3">
    <name type="scientific">Ignavigranum ruoffiae</name>
    <dbReference type="NCBI Taxonomy" id="89093"/>
    <lineage>
        <taxon>Bacteria</taxon>
        <taxon>Bacillati</taxon>
        <taxon>Bacillota</taxon>
        <taxon>Bacilli</taxon>
        <taxon>Lactobacillales</taxon>
        <taxon>Aerococcaceae</taxon>
        <taxon>Ignavigranum</taxon>
    </lineage>
</organism>
<dbReference type="InterPro" id="IPR010387">
    <property type="entry name" value="QueT"/>
</dbReference>
<keyword evidence="1" id="KW-0472">Membrane</keyword>